<sequence>MGTPRLFVSSPRPLVSSLLPCRHPSRPPECRAAARKAAAGLRRDLRRTVGLGLGFAPRSGGALVRETAGPWAAVAGQYLVAHGSRGGQENSAAAGSSELSTTPWRCFFGRRWALRRTLAAGATEDGGGGCGGGRRRPKRQRPTLGREKADPTERPNCQCKDLGKEEADQAEEDLIGSGGLGV</sequence>
<dbReference type="EMBL" id="AP002866">
    <property type="protein sequence ID" value="BAD61241.1"/>
    <property type="molecule type" value="Genomic_DNA"/>
</dbReference>
<accession>Q5ZDX0</accession>
<organism evidence="2">
    <name type="scientific">Oryza sativa subsp. japonica</name>
    <name type="common">Rice</name>
    <dbReference type="NCBI Taxonomy" id="39947"/>
    <lineage>
        <taxon>Eukaryota</taxon>
        <taxon>Viridiplantae</taxon>
        <taxon>Streptophyta</taxon>
        <taxon>Embryophyta</taxon>
        <taxon>Tracheophyta</taxon>
        <taxon>Spermatophyta</taxon>
        <taxon>Magnoliopsida</taxon>
        <taxon>Liliopsida</taxon>
        <taxon>Poales</taxon>
        <taxon>Poaceae</taxon>
        <taxon>BOP clade</taxon>
        <taxon>Oryzoideae</taxon>
        <taxon>Oryzeae</taxon>
        <taxon>Oryzinae</taxon>
        <taxon>Oryza</taxon>
        <taxon>Oryza sativa</taxon>
    </lineage>
</organism>
<evidence type="ECO:0000256" key="1">
    <source>
        <dbReference type="SAM" id="MobiDB-lite"/>
    </source>
</evidence>
<proteinExistence type="predicted"/>
<dbReference type="AlphaFoldDB" id="Q5ZDX0"/>
<dbReference type="Proteomes" id="UP000817658">
    <property type="component" value="Chromosome 1"/>
</dbReference>
<reference evidence="2" key="1">
    <citation type="journal article" date="2002" name="Nature">
        <title>The genome sequence and structure of rice chromosome 1.</title>
        <authorList>
            <person name="Sasaki T."/>
            <person name="Matsumoto T."/>
            <person name="Yamamoto K."/>
            <person name="Sakata K."/>
            <person name="Baba T."/>
            <person name="Katayose Y."/>
            <person name="Wu J."/>
            <person name="Niimura Y."/>
            <person name="Cheng Z."/>
            <person name="Nagamura Y."/>
            <person name="Antonio B.A."/>
            <person name="Kanamori H."/>
            <person name="Hosokawa S."/>
            <person name="Masukawa M."/>
            <person name="Arikawa K."/>
            <person name="Chiden Y."/>
            <person name="Hayashi M."/>
            <person name="Okamoto M."/>
            <person name="Ando T."/>
            <person name="Aoki H."/>
            <person name="Arita K."/>
            <person name="Hamada M."/>
            <person name="Harada C."/>
            <person name="Hijishita S."/>
            <person name="Honda M."/>
            <person name="Ichikawa Y."/>
            <person name="Idonuma A."/>
            <person name="Iijima M."/>
            <person name="Ikeda M."/>
            <person name="Ikeno M."/>
            <person name="Itoh S."/>
            <person name="Itoh T."/>
            <person name="Itoh Y."/>
            <person name="Itoh Y."/>
            <person name="Iwabuchi A."/>
            <person name="Kamiya K."/>
            <person name="Karasawa W."/>
            <person name="Katagiri S."/>
            <person name="Kikuta A."/>
            <person name="Kobayashi N."/>
            <person name="Kono I."/>
            <person name="Machita K."/>
            <person name="Maehara T."/>
            <person name="Mizuno H."/>
            <person name="Mizubayashi T."/>
            <person name="Mukai Y."/>
            <person name="Nagasaki H."/>
            <person name="Nakashima M."/>
            <person name="Nakama Y."/>
            <person name="Nakamichi Y."/>
            <person name="Nakamura M."/>
            <person name="Namiki N."/>
            <person name="Negishi M."/>
            <person name="Ohta I."/>
            <person name="Ono N."/>
            <person name="Saji S."/>
            <person name="Sakai K."/>
            <person name="Shibata M."/>
            <person name="Shimokawa T."/>
            <person name="Shomura A."/>
            <person name="Song J."/>
            <person name="Takazaki Y."/>
            <person name="Terasawa K."/>
            <person name="Tsuji K."/>
            <person name="Waki K."/>
            <person name="Yamagata H."/>
            <person name="Yamane H."/>
            <person name="Yoshiki S."/>
            <person name="Yoshihara R."/>
            <person name="Yukawa K."/>
            <person name="Zhong H."/>
            <person name="Iwama H."/>
            <person name="Endo T."/>
            <person name="Ito H."/>
            <person name="Hahn J.H."/>
            <person name="Kim H.I."/>
            <person name="Eun M.Y."/>
            <person name="Yano M."/>
            <person name="Jiang J."/>
            <person name="Gojobori T."/>
        </authorList>
    </citation>
    <scope>NUCLEOTIDE SEQUENCE [LARGE SCALE GENOMIC DNA]</scope>
</reference>
<evidence type="ECO:0000313" key="2">
    <source>
        <dbReference type="EMBL" id="BAD61241.1"/>
    </source>
</evidence>
<gene>
    <name evidence="2" type="primary">P0410E01.52</name>
</gene>
<feature type="region of interest" description="Disordered" evidence="1">
    <location>
        <begin position="123"/>
        <end position="182"/>
    </location>
</feature>
<feature type="compositionally biased region" description="Basic and acidic residues" evidence="1">
    <location>
        <begin position="144"/>
        <end position="153"/>
    </location>
</feature>
<protein>
    <submittedName>
        <fullName evidence="2">Uncharacterized protein</fullName>
    </submittedName>
</protein>
<name>Q5ZDX0_ORYSJ</name>